<sequence length="86" mass="9626">MTASRLPRFYPGSPPPRPPLILTPRVATDPATSEKVLWFIARHIPELRFWLVANESASPALLEYISQAGGPRVKEAFHVLFSTLED</sequence>
<accession>A0A1Y2SUJ5</accession>
<feature type="compositionally biased region" description="Pro residues" evidence="1">
    <location>
        <begin position="12"/>
        <end position="21"/>
    </location>
</feature>
<comment type="caution">
    <text evidence="3">The sequence shown here is derived from an EMBL/GenBank/DDBJ whole genome shotgun (WGS) entry which is preliminary data.</text>
</comment>
<dbReference type="OrthoDB" id="3238842at2"/>
<dbReference type="Pfam" id="PF25591">
    <property type="entry name" value="LRV_2"/>
    <property type="match status" value="1"/>
</dbReference>
<organism evidence="3 4">
    <name type="scientific">Alloscardovia macacae</name>
    <dbReference type="NCBI Taxonomy" id="1160091"/>
    <lineage>
        <taxon>Bacteria</taxon>
        <taxon>Bacillati</taxon>
        <taxon>Actinomycetota</taxon>
        <taxon>Actinomycetes</taxon>
        <taxon>Bifidobacteriales</taxon>
        <taxon>Bifidobacteriaceae</taxon>
        <taxon>Alloscardovia</taxon>
    </lineage>
</organism>
<dbReference type="InterPro" id="IPR057893">
    <property type="entry name" value="LRV_2"/>
</dbReference>
<feature type="compositionally biased region" description="Low complexity" evidence="1">
    <location>
        <begin position="1"/>
        <end position="11"/>
    </location>
</feature>
<name>A0A1Y2SUJ5_9BIFI</name>
<dbReference type="AlphaFoldDB" id="A0A1Y2SUJ5"/>
<protein>
    <recommendedName>
        <fullName evidence="2">Leucine rich repeat variant domain-containing protein</fullName>
    </recommendedName>
</protein>
<evidence type="ECO:0000313" key="3">
    <source>
        <dbReference type="EMBL" id="OTA29543.1"/>
    </source>
</evidence>
<evidence type="ECO:0000313" key="4">
    <source>
        <dbReference type="Proteomes" id="UP000243540"/>
    </source>
</evidence>
<dbReference type="STRING" id="1160091.B9T39_02760"/>
<dbReference type="Proteomes" id="UP000243540">
    <property type="component" value="Unassembled WGS sequence"/>
</dbReference>
<dbReference type="EMBL" id="NEKC01000005">
    <property type="protein sequence ID" value="OTA29543.1"/>
    <property type="molecule type" value="Genomic_DNA"/>
</dbReference>
<gene>
    <name evidence="3" type="ORF">B9T39_02760</name>
</gene>
<reference evidence="3 4" key="1">
    <citation type="submission" date="2017-04" db="EMBL/GenBank/DDBJ databases">
        <title>Draft genome sequences of Alloscardovia macacae UMA81211 and UMA81212 isolated from the feces of a rhesus macaque (Macaca mulatta).</title>
        <authorList>
            <person name="Albert K."/>
            <person name="Sela D.A."/>
        </authorList>
    </citation>
    <scope>NUCLEOTIDE SEQUENCE [LARGE SCALE GENOMIC DNA]</scope>
    <source>
        <strain evidence="3 4">UMA81212</strain>
    </source>
</reference>
<proteinExistence type="predicted"/>
<evidence type="ECO:0000256" key="1">
    <source>
        <dbReference type="SAM" id="MobiDB-lite"/>
    </source>
</evidence>
<feature type="domain" description="Leucine rich repeat variant" evidence="2">
    <location>
        <begin position="23"/>
        <end position="79"/>
    </location>
</feature>
<feature type="region of interest" description="Disordered" evidence="1">
    <location>
        <begin position="1"/>
        <end position="24"/>
    </location>
</feature>
<evidence type="ECO:0000259" key="2">
    <source>
        <dbReference type="Pfam" id="PF25591"/>
    </source>
</evidence>